<dbReference type="Pfam" id="PF20451">
    <property type="entry name" value="Calmod_bind_M"/>
    <property type="match status" value="1"/>
</dbReference>
<feature type="compositionally biased region" description="Polar residues" evidence="8">
    <location>
        <begin position="7"/>
        <end position="17"/>
    </location>
</feature>
<evidence type="ECO:0000256" key="7">
    <source>
        <dbReference type="ARBA" id="ARBA00023242"/>
    </source>
</evidence>
<evidence type="ECO:0000259" key="9">
    <source>
        <dbReference type="Pfam" id="PF07887"/>
    </source>
</evidence>
<dbReference type="GeneID" id="115726559"/>
<keyword evidence="4" id="KW-0238">DNA-binding</keyword>
<feature type="domain" description="Calmodulin binding protein central" evidence="10">
    <location>
        <begin position="279"/>
        <end position="343"/>
    </location>
</feature>
<keyword evidence="3" id="KW-0805">Transcription regulation</keyword>
<evidence type="ECO:0000256" key="6">
    <source>
        <dbReference type="ARBA" id="ARBA00023163"/>
    </source>
</evidence>
<dbReference type="InterPro" id="IPR046831">
    <property type="entry name" value="Calmodulin_bind_N"/>
</dbReference>
<evidence type="ECO:0000256" key="3">
    <source>
        <dbReference type="ARBA" id="ARBA00023015"/>
    </source>
</evidence>
<evidence type="ECO:0000256" key="2">
    <source>
        <dbReference type="ARBA" id="ARBA00007214"/>
    </source>
</evidence>
<keyword evidence="5" id="KW-0010">Activator</keyword>
<feature type="domain" description="Calmodulin binding protein C-terminal" evidence="11">
    <location>
        <begin position="348"/>
        <end position="410"/>
    </location>
</feature>
<feature type="domain" description="Calmodulin binding protein-like N-terminal" evidence="9">
    <location>
        <begin position="119"/>
        <end position="265"/>
    </location>
</feature>
<keyword evidence="7" id="KW-0539">Nucleus</keyword>
<dbReference type="InterPro" id="IPR046830">
    <property type="entry name" value="Calmod_bind_M"/>
</dbReference>
<evidence type="ECO:0000256" key="5">
    <source>
        <dbReference type="ARBA" id="ARBA00023159"/>
    </source>
</evidence>
<evidence type="ECO:0000313" key="12">
    <source>
        <dbReference type="Proteomes" id="UP000827889"/>
    </source>
</evidence>
<accession>A0ABM3H756</accession>
<protein>
    <submittedName>
        <fullName evidence="13">Calmodulin-binding protein 60 D-like</fullName>
    </submittedName>
</protein>
<keyword evidence="6" id="KW-0804">Transcription</keyword>
<evidence type="ECO:0000259" key="11">
    <source>
        <dbReference type="Pfam" id="PF20452"/>
    </source>
</evidence>
<dbReference type="PANTHER" id="PTHR31713:SF100">
    <property type="entry name" value="CALMODULIN-BINDING PROTEIN 60 B"/>
    <property type="match status" value="1"/>
</dbReference>
<dbReference type="Pfam" id="PF20452">
    <property type="entry name" value="Calmod_bind_C"/>
    <property type="match status" value="1"/>
</dbReference>
<reference evidence="13" key="1">
    <citation type="submission" date="2025-08" db="UniProtKB">
        <authorList>
            <consortium name="RefSeq"/>
        </authorList>
    </citation>
    <scope>IDENTIFICATION</scope>
    <source>
        <tissue evidence="13">Leaf</tissue>
    </source>
</reference>
<dbReference type="RefSeq" id="XP_048132422.1">
    <property type="nucleotide sequence ID" value="XM_048276465.1"/>
</dbReference>
<comment type="similarity">
    <text evidence="2">Belongs to the plant ACBP60 protein family.</text>
</comment>
<dbReference type="InterPro" id="IPR012416">
    <property type="entry name" value="CBP60"/>
</dbReference>
<evidence type="ECO:0000256" key="1">
    <source>
        <dbReference type="ARBA" id="ARBA00004123"/>
    </source>
</evidence>
<dbReference type="InterPro" id="IPR046829">
    <property type="entry name" value="Calmod_bind_C"/>
</dbReference>
<gene>
    <name evidence="13" type="primary">LOC115726559</name>
</gene>
<evidence type="ECO:0000256" key="4">
    <source>
        <dbReference type="ARBA" id="ARBA00023125"/>
    </source>
</evidence>
<sequence>MQKRALPSTSSGQQSQPKKPCLAPVNQVWHLGERNLVPRSFLTEEDVRRVIREELEHAKSHSTEYFQSCTGNALDDIIHSLENVVQKLKEAVEPANSHSPHLGRGNAKSMANNGGRNLHLQLQTKLLLPLFTGKKIEGDEGACIYVALIDMNTGDVVTSGPESSIKLDVVVLEGDFTKDNEENWAPEEFENYVVKEREGKGPLLAGDRIVKLKGGIGELGELIFTDNSSWNRSKKFRMGVKVASGFCGNTRIREAKTDAFPVKEHRGEAYRKHHPPASDDEVWRLEKISKDGICHEKLSEAGIYKVEDFLLQLFTNPKKLREILGKSITEKKWESLIRHAKTCKTKWKLYLDYPEDMGEHGAVFNTNGQLIGLIKDRAFLASHRLSAQEKEHGETIVKKAFDEWSDVREFNDEAFSGSMQKKRSSSSPSQVFEGQIGNLSPVQRDLAPPFCVTPVGPKPPLASGISNVEVLSPVHNGVIASALPVRSQDPNFGNAMEVSVDKSVHLVAHQHIPGDRWNVIMSSGDNGITPVGSPSHDIISQYARQSQMMGSLSHMDYTATENVLPYEPPCASISSFQSGSTLSHTEGNHMMEDFQSIDLDDILRNLLADDPPHDEMFLETSLRDGGSVRGTSKGVNGWLKIKAVLQWGFFYRRGVRIVPLDESPNEVQARLIRS</sequence>
<comment type="subcellular location">
    <subcellularLocation>
        <location evidence="1">Nucleus</location>
    </subcellularLocation>
</comment>
<name>A0ABM3H756_9MYRT</name>
<dbReference type="PANTHER" id="PTHR31713">
    <property type="entry name" value="OS02G0177800 PROTEIN"/>
    <property type="match status" value="1"/>
</dbReference>
<feature type="region of interest" description="Disordered" evidence="8">
    <location>
        <begin position="1"/>
        <end position="21"/>
    </location>
</feature>
<dbReference type="Pfam" id="PF07887">
    <property type="entry name" value="Calmodulin_bind"/>
    <property type="match status" value="1"/>
</dbReference>
<evidence type="ECO:0000313" key="13">
    <source>
        <dbReference type="RefSeq" id="XP_048132422.1"/>
    </source>
</evidence>
<evidence type="ECO:0000256" key="8">
    <source>
        <dbReference type="SAM" id="MobiDB-lite"/>
    </source>
</evidence>
<keyword evidence="12" id="KW-1185">Reference proteome</keyword>
<dbReference type="Proteomes" id="UP000827889">
    <property type="component" value="Chromosome 3"/>
</dbReference>
<evidence type="ECO:0000259" key="10">
    <source>
        <dbReference type="Pfam" id="PF20451"/>
    </source>
</evidence>
<organism evidence="12 13">
    <name type="scientific">Rhodamnia argentea</name>
    <dbReference type="NCBI Taxonomy" id="178133"/>
    <lineage>
        <taxon>Eukaryota</taxon>
        <taxon>Viridiplantae</taxon>
        <taxon>Streptophyta</taxon>
        <taxon>Embryophyta</taxon>
        <taxon>Tracheophyta</taxon>
        <taxon>Spermatophyta</taxon>
        <taxon>Magnoliopsida</taxon>
        <taxon>eudicotyledons</taxon>
        <taxon>Gunneridae</taxon>
        <taxon>Pentapetalae</taxon>
        <taxon>rosids</taxon>
        <taxon>malvids</taxon>
        <taxon>Myrtales</taxon>
        <taxon>Myrtaceae</taxon>
        <taxon>Myrtoideae</taxon>
        <taxon>Myrteae</taxon>
        <taxon>Australasian group</taxon>
        <taxon>Rhodamnia</taxon>
    </lineage>
</organism>
<feature type="region of interest" description="Disordered" evidence="8">
    <location>
        <begin position="95"/>
        <end position="114"/>
    </location>
</feature>
<proteinExistence type="inferred from homology"/>